<dbReference type="GO" id="GO:0008643">
    <property type="term" value="P:carbohydrate transport"/>
    <property type="evidence" value="ECO:0007669"/>
    <property type="project" value="InterPro"/>
</dbReference>
<sequence length="463" mass="49871">MANGAVPQTKESLVVPQINGNLSFLTKLSYGFGEFSASVVWSLASSYLLFFYTDVFGIAGGAAAVILLVARVWDCFVDPILGLTMERTKSKHGRFRPYILYGALALAALNILTFYTPDLSGTGKVIYAGVTYLLLGTVHSVVNVPYGALATVMTRDTHERTNLNAYRGVFGQVAGILTGAAVMPLITLLGHGNQQHGFFYAAIVLSVVSAPLLFLTYKNCKEVIEPALDERPSLKESLIAVGANKPLLLILVSLFVVLLGVFGRIGTVTYYCIYVLNRPDLIAVSFTILSVCGAIGSFILPFIAKFFEKKTLLIVGSTITGIAFIAMYFTPATNINMIIVWTIIASLPTGFASPMVFSMVADSIDDYQVRTGIRADGAIYSFTSLSTKIASALVGALSATILGAIGYVANKQQTPEVIHGINMLVNLGPGVVYLLATIPLYFYKISKAKAMENTNELLKRRTI</sequence>
<dbReference type="Pfam" id="PF13347">
    <property type="entry name" value="MFS_2"/>
    <property type="match status" value="1"/>
</dbReference>
<dbReference type="GO" id="GO:0015293">
    <property type="term" value="F:symporter activity"/>
    <property type="evidence" value="ECO:0007669"/>
    <property type="project" value="InterPro"/>
</dbReference>
<protein>
    <submittedName>
        <fullName evidence="2">GPH family glycoside/pentoside/hexuronide:cation symporter/probable glucitol transport protein GutA</fullName>
    </submittedName>
</protein>
<feature type="transmembrane region" description="Helical" evidence="1">
    <location>
        <begin position="282"/>
        <end position="304"/>
    </location>
</feature>
<dbReference type="PANTHER" id="PTHR11328">
    <property type="entry name" value="MAJOR FACILITATOR SUPERFAMILY DOMAIN-CONTAINING PROTEIN"/>
    <property type="match status" value="1"/>
</dbReference>
<feature type="transmembrane region" description="Helical" evidence="1">
    <location>
        <begin position="238"/>
        <end position="262"/>
    </location>
</feature>
<feature type="transmembrane region" description="Helical" evidence="1">
    <location>
        <begin position="335"/>
        <end position="360"/>
    </location>
</feature>
<evidence type="ECO:0000313" key="2">
    <source>
        <dbReference type="EMBL" id="TWE08507.1"/>
    </source>
</evidence>
<dbReference type="InterPro" id="IPR001927">
    <property type="entry name" value="Na/Gal_symport"/>
</dbReference>
<dbReference type="AlphaFoldDB" id="A0A561DYQ9"/>
<dbReference type="PANTHER" id="PTHR11328:SF24">
    <property type="entry name" value="MAJOR FACILITATOR SUPERFAMILY (MFS) PROFILE DOMAIN-CONTAINING PROTEIN"/>
    <property type="match status" value="1"/>
</dbReference>
<dbReference type="GO" id="GO:0006814">
    <property type="term" value="P:sodium ion transport"/>
    <property type="evidence" value="ECO:0007669"/>
    <property type="project" value="InterPro"/>
</dbReference>
<dbReference type="EMBL" id="VIVN01000001">
    <property type="protein sequence ID" value="TWE08507.1"/>
    <property type="molecule type" value="Genomic_DNA"/>
</dbReference>
<feature type="transmembrane region" description="Helical" evidence="1">
    <location>
        <begin position="311"/>
        <end position="329"/>
    </location>
</feature>
<feature type="transmembrane region" description="Helical" evidence="1">
    <location>
        <begin position="389"/>
        <end position="409"/>
    </location>
</feature>
<feature type="transmembrane region" description="Helical" evidence="1">
    <location>
        <begin position="28"/>
        <end position="50"/>
    </location>
</feature>
<dbReference type="GO" id="GO:0005886">
    <property type="term" value="C:plasma membrane"/>
    <property type="evidence" value="ECO:0007669"/>
    <property type="project" value="TreeGrafter"/>
</dbReference>
<keyword evidence="1" id="KW-0472">Membrane</keyword>
<organism evidence="2 3">
    <name type="scientific">Neobacillus bataviensis</name>
    <dbReference type="NCBI Taxonomy" id="220685"/>
    <lineage>
        <taxon>Bacteria</taxon>
        <taxon>Bacillati</taxon>
        <taxon>Bacillota</taxon>
        <taxon>Bacilli</taxon>
        <taxon>Bacillales</taxon>
        <taxon>Bacillaceae</taxon>
        <taxon>Neobacillus</taxon>
    </lineage>
</organism>
<feature type="transmembrane region" description="Helical" evidence="1">
    <location>
        <begin position="56"/>
        <end position="77"/>
    </location>
</feature>
<dbReference type="RefSeq" id="WP_144562182.1">
    <property type="nucleotide sequence ID" value="NZ_VIVN01000001.1"/>
</dbReference>
<dbReference type="Gene3D" id="1.20.1250.20">
    <property type="entry name" value="MFS general substrate transporter like domains"/>
    <property type="match status" value="2"/>
</dbReference>
<evidence type="ECO:0000256" key="1">
    <source>
        <dbReference type="SAM" id="Phobius"/>
    </source>
</evidence>
<comment type="caution">
    <text evidence="2">The sequence shown here is derived from an EMBL/GenBank/DDBJ whole genome shotgun (WGS) entry which is preliminary data.</text>
</comment>
<feature type="transmembrane region" description="Helical" evidence="1">
    <location>
        <begin position="165"/>
        <end position="186"/>
    </location>
</feature>
<keyword evidence="1" id="KW-1133">Transmembrane helix</keyword>
<keyword evidence="1" id="KW-0812">Transmembrane</keyword>
<dbReference type="CDD" id="cd17332">
    <property type="entry name" value="MFS_MelB_like"/>
    <property type="match status" value="1"/>
</dbReference>
<reference evidence="2 3" key="1">
    <citation type="submission" date="2019-06" db="EMBL/GenBank/DDBJ databases">
        <title>Sorghum-associated microbial communities from plants grown in Nebraska, USA.</title>
        <authorList>
            <person name="Schachtman D."/>
        </authorList>
    </citation>
    <scope>NUCLEOTIDE SEQUENCE [LARGE SCALE GENOMIC DNA]</scope>
    <source>
        <strain evidence="2 3">2482</strain>
    </source>
</reference>
<dbReference type="InterPro" id="IPR039672">
    <property type="entry name" value="MFS_2"/>
</dbReference>
<keyword evidence="3" id="KW-1185">Reference proteome</keyword>
<accession>A0A561DYQ9</accession>
<dbReference type="SUPFAM" id="SSF103473">
    <property type="entry name" value="MFS general substrate transporter"/>
    <property type="match status" value="1"/>
</dbReference>
<name>A0A561DYQ9_9BACI</name>
<gene>
    <name evidence="2" type="ORF">FB550_101533</name>
</gene>
<proteinExistence type="predicted"/>
<dbReference type="InterPro" id="IPR036259">
    <property type="entry name" value="MFS_trans_sf"/>
</dbReference>
<feature type="transmembrane region" description="Helical" evidence="1">
    <location>
        <begin position="129"/>
        <end position="153"/>
    </location>
</feature>
<dbReference type="Proteomes" id="UP000319671">
    <property type="component" value="Unassembled WGS sequence"/>
</dbReference>
<feature type="transmembrane region" description="Helical" evidence="1">
    <location>
        <begin position="98"/>
        <end position="117"/>
    </location>
</feature>
<dbReference type="NCBIfam" id="TIGR00792">
    <property type="entry name" value="gph"/>
    <property type="match status" value="1"/>
</dbReference>
<feature type="transmembrane region" description="Helical" evidence="1">
    <location>
        <begin position="198"/>
        <end position="217"/>
    </location>
</feature>
<feature type="transmembrane region" description="Helical" evidence="1">
    <location>
        <begin position="421"/>
        <end position="443"/>
    </location>
</feature>
<evidence type="ECO:0000313" key="3">
    <source>
        <dbReference type="Proteomes" id="UP000319671"/>
    </source>
</evidence>